<evidence type="ECO:0000259" key="2">
    <source>
        <dbReference type="PROSITE" id="PS50824"/>
    </source>
</evidence>
<dbReference type="Proteomes" id="UP001046870">
    <property type="component" value="Chromosome 20"/>
</dbReference>
<dbReference type="InterPro" id="IPR011029">
    <property type="entry name" value="DEATH-like_dom_sf"/>
</dbReference>
<proteinExistence type="predicted"/>
<keyword evidence="4" id="KW-1185">Reference proteome</keyword>
<accession>A0A9D3SWV8</accession>
<dbReference type="AlphaFoldDB" id="A0A9D3SWV8"/>
<sequence>MSCCGCLLLRGGRDLPDAEDRSDGVEKQNLSGCKDQSGLEESKVLLPSAVHRDQEQMQETEEKDVPSLLLDSLDNISSDDLKRFRFHLRQGVPGYKPILWKHLENADRTDTMKAMLEHYSTDGALMVTLHILRKMNLNNEALTLERKIRRELPMGGPRPRVTPHPPQDQSTETPLTGNHTL</sequence>
<dbReference type="OrthoDB" id="10058437at2759"/>
<evidence type="ECO:0000313" key="3">
    <source>
        <dbReference type="EMBL" id="KAG7458539.1"/>
    </source>
</evidence>
<dbReference type="EMBL" id="JAFDVH010000020">
    <property type="protein sequence ID" value="KAG7458539.1"/>
    <property type="molecule type" value="Genomic_DNA"/>
</dbReference>
<dbReference type="CDD" id="cd08321">
    <property type="entry name" value="Pyrin_ASC-like"/>
    <property type="match status" value="1"/>
</dbReference>
<feature type="domain" description="Pyrin" evidence="2">
    <location>
        <begin position="57"/>
        <end position="150"/>
    </location>
</feature>
<comment type="caution">
    <text evidence="3">The sequence shown here is derived from an EMBL/GenBank/DDBJ whole genome shotgun (WGS) entry which is preliminary data.</text>
</comment>
<reference evidence="3" key="1">
    <citation type="submission" date="2021-01" db="EMBL/GenBank/DDBJ databases">
        <authorList>
            <person name="Zahm M."/>
            <person name="Roques C."/>
            <person name="Cabau C."/>
            <person name="Klopp C."/>
            <person name="Donnadieu C."/>
            <person name="Jouanno E."/>
            <person name="Lampietro C."/>
            <person name="Louis A."/>
            <person name="Herpin A."/>
            <person name="Echchiki A."/>
            <person name="Berthelot C."/>
            <person name="Parey E."/>
            <person name="Roest-Crollius H."/>
            <person name="Braasch I."/>
            <person name="Postlethwait J."/>
            <person name="Bobe J."/>
            <person name="Montfort J."/>
            <person name="Bouchez O."/>
            <person name="Begum T."/>
            <person name="Mejri S."/>
            <person name="Adams A."/>
            <person name="Chen W.-J."/>
            <person name="Guiguen Y."/>
        </authorList>
    </citation>
    <scope>NUCLEOTIDE SEQUENCE</scope>
    <source>
        <strain evidence="3">YG-15Mar2019-1</strain>
        <tissue evidence="3">Brain</tissue>
    </source>
</reference>
<dbReference type="SUPFAM" id="SSF47986">
    <property type="entry name" value="DEATH domain"/>
    <property type="match status" value="1"/>
</dbReference>
<feature type="region of interest" description="Disordered" evidence="1">
    <location>
        <begin position="150"/>
        <end position="181"/>
    </location>
</feature>
<feature type="compositionally biased region" description="Polar residues" evidence="1">
    <location>
        <begin position="167"/>
        <end position="181"/>
    </location>
</feature>
<feature type="region of interest" description="Disordered" evidence="1">
    <location>
        <begin position="17"/>
        <end position="37"/>
    </location>
</feature>
<evidence type="ECO:0000313" key="4">
    <source>
        <dbReference type="Proteomes" id="UP001046870"/>
    </source>
</evidence>
<feature type="compositionally biased region" description="Basic and acidic residues" evidence="1">
    <location>
        <begin position="17"/>
        <end position="26"/>
    </location>
</feature>
<name>A0A9D3SWV8_MEGAT</name>
<dbReference type="InterPro" id="IPR004020">
    <property type="entry name" value="DAPIN"/>
</dbReference>
<protein>
    <recommendedName>
        <fullName evidence="2">Pyrin domain-containing protein</fullName>
    </recommendedName>
</protein>
<dbReference type="SMART" id="SM01289">
    <property type="entry name" value="PYRIN"/>
    <property type="match status" value="1"/>
</dbReference>
<dbReference type="PROSITE" id="PS50824">
    <property type="entry name" value="DAPIN"/>
    <property type="match status" value="1"/>
</dbReference>
<organism evidence="3 4">
    <name type="scientific">Megalops atlanticus</name>
    <name type="common">Tarpon</name>
    <name type="synonym">Clupea gigantea</name>
    <dbReference type="NCBI Taxonomy" id="7932"/>
    <lineage>
        <taxon>Eukaryota</taxon>
        <taxon>Metazoa</taxon>
        <taxon>Chordata</taxon>
        <taxon>Craniata</taxon>
        <taxon>Vertebrata</taxon>
        <taxon>Euteleostomi</taxon>
        <taxon>Actinopterygii</taxon>
        <taxon>Neopterygii</taxon>
        <taxon>Teleostei</taxon>
        <taxon>Elopiformes</taxon>
        <taxon>Megalopidae</taxon>
        <taxon>Megalops</taxon>
    </lineage>
</organism>
<evidence type="ECO:0000256" key="1">
    <source>
        <dbReference type="SAM" id="MobiDB-lite"/>
    </source>
</evidence>
<gene>
    <name evidence="3" type="ORF">MATL_G00221500</name>
</gene>
<dbReference type="Gene3D" id="1.10.533.10">
    <property type="entry name" value="Death Domain, Fas"/>
    <property type="match status" value="1"/>
</dbReference>
<dbReference type="Pfam" id="PF02758">
    <property type="entry name" value="PYRIN"/>
    <property type="match status" value="1"/>
</dbReference>